<dbReference type="PANTHER" id="PTHR42919">
    <property type="entry name" value="N-ALPHA-ACETYLTRANSFERASE"/>
    <property type="match status" value="1"/>
</dbReference>
<evidence type="ECO:0000313" key="5">
    <source>
        <dbReference type="Proteomes" id="UP000563151"/>
    </source>
</evidence>
<dbReference type="Gene3D" id="3.40.630.30">
    <property type="match status" value="1"/>
</dbReference>
<dbReference type="AlphaFoldDB" id="A0A923J2F6"/>
<dbReference type="PROSITE" id="PS51186">
    <property type="entry name" value="GNAT"/>
    <property type="match status" value="1"/>
</dbReference>
<dbReference type="InterPro" id="IPR016181">
    <property type="entry name" value="Acyl_CoA_acyltransferase"/>
</dbReference>
<dbReference type="SUPFAM" id="SSF55729">
    <property type="entry name" value="Acyl-CoA N-acyltransferases (Nat)"/>
    <property type="match status" value="1"/>
</dbReference>
<evidence type="ECO:0000259" key="3">
    <source>
        <dbReference type="PROSITE" id="PS51186"/>
    </source>
</evidence>
<keyword evidence="1" id="KW-0808">Transferase</keyword>
<evidence type="ECO:0000256" key="2">
    <source>
        <dbReference type="ARBA" id="ARBA00023315"/>
    </source>
</evidence>
<dbReference type="CDD" id="cd04301">
    <property type="entry name" value="NAT_SF"/>
    <property type="match status" value="1"/>
</dbReference>
<dbReference type="InterPro" id="IPR051556">
    <property type="entry name" value="N-term/lysine_N-AcTrnsfr"/>
</dbReference>
<name>A0A923J2F6_CLOTT</name>
<gene>
    <name evidence="4" type="ORF">HGG79_18845</name>
</gene>
<dbReference type="GO" id="GO:0016747">
    <property type="term" value="F:acyltransferase activity, transferring groups other than amino-acyl groups"/>
    <property type="evidence" value="ECO:0007669"/>
    <property type="project" value="InterPro"/>
</dbReference>
<protein>
    <submittedName>
        <fullName evidence="4">GNAT family N-acetyltransferase</fullName>
    </submittedName>
</protein>
<dbReference type="RefSeq" id="WP_035146801.1">
    <property type="nucleotide sequence ID" value="NZ_JAAZWO010000036.1"/>
</dbReference>
<reference evidence="4 5" key="1">
    <citation type="submission" date="2020-04" db="EMBL/GenBank/DDBJ databases">
        <title>Genomic insights into acetone-butanol-ethanol (ABE) fermentation by sequencing solventogenic clostridia strains.</title>
        <authorList>
            <person name="Brown S."/>
        </authorList>
    </citation>
    <scope>NUCLEOTIDE SEQUENCE [LARGE SCALE GENOMIC DNA]</scope>
    <source>
        <strain evidence="4 5">DJ011</strain>
    </source>
</reference>
<keyword evidence="2" id="KW-0012">Acyltransferase</keyword>
<dbReference type="PANTHER" id="PTHR42919:SF8">
    <property type="entry name" value="N-ALPHA-ACETYLTRANSFERASE 50"/>
    <property type="match status" value="1"/>
</dbReference>
<comment type="caution">
    <text evidence="4">The sequence shown here is derived from an EMBL/GenBank/DDBJ whole genome shotgun (WGS) entry which is preliminary data.</text>
</comment>
<keyword evidence="5" id="KW-1185">Reference proteome</keyword>
<dbReference type="Proteomes" id="UP000563151">
    <property type="component" value="Unassembled WGS sequence"/>
</dbReference>
<dbReference type="EMBL" id="JAAZWO010000036">
    <property type="protein sequence ID" value="MBC2399804.1"/>
    <property type="molecule type" value="Genomic_DNA"/>
</dbReference>
<organism evidence="4 5">
    <name type="scientific">Clostridium tetanomorphum</name>
    <dbReference type="NCBI Taxonomy" id="1553"/>
    <lineage>
        <taxon>Bacteria</taxon>
        <taxon>Bacillati</taxon>
        <taxon>Bacillota</taxon>
        <taxon>Clostridia</taxon>
        <taxon>Eubacteriales</taxon>
        <taxon>Clostridiaceae</taxon>
        <taxon>Clostridium</taxon>
    </lineage>
</organism>
<accession>A0A923J2F6</accession>
<proteinExistence type="predicted"/>
<dbReference type="Pfam" id="PF00583">
    <property type="entry name" value="Acetyltransf_1"/>
    <property type="match status" value="1"/>
</dbReference>
<evidence type="ECO:0000256" key="1">
    <source>
        <dbReference type="ARBA" id="ARBA00022679"/>
    </source>
</evidence>
<sequence>MCKCVKLDKGNMHQLKALNDFRLNFNLLNEDFFSTYYSSNFFQRIFLKKTVALLMYHDKYIGYLWVNLYDKNFYTINSLSINNTKHINKHISILLSTLKKGFTASYMCENNGYNINILESVGFKKNHGTIKMTLDVKENFRYSMNNNLNFKILEIGKEEAIRCKIQNEVFKNDNRVPLTVTDIYFDQCQDYYFKPGAILVIKDNKYIGYGQIIIENNLPTIVNVGILKEYRGKGYGKDLIKYLINIVKNNSFDKVNIKVDWQNKVALALYEGCGFKIVKERYEMKLKI</sequence>
<dbReference type="InterPro" id="IPR000182">
    <property type="entry name" value="GNAT_dom"/>
</dbReference>
<feature type="domain" description="N-acetyltransferase" evidence="3">
    <location>
        <begin position="148"/>
        <end position="288"/>
    </location>
</feature>
<evidence type="ECO:0000313" key="4">
    <source>
        <dbReference type="EMBL" id="MBC2399804.1"/>
    </source>
</evidence>